<gene>
    <name evidence="4" type="ORF">niasHT_021275</name>
    <name evidence="3" type="ORF">niasHT_031022</name>
</gene>
<sequence>MAWMYYLCSSCPNDLLCVRPRGYTKPVICLHRSISNFTQLLREGVQPTAPTTAATVPNVTAICPATSSSSTNCPILSTMVIASTVLISVLFLLQLFLFGLKVRHAIANRLLHRRLVRRQQKKQQTLRSLRRQGAQETPLVVLGRRPFVPQHTAGAPRGEANVPPDDGPVYDVPAG</sequence>
<organism evidence="4 5">
    <name type="scientific">Heterodera trifolii</name>
    <dbReference type="NCBI Taxonomy" id="157864"/>
    <lineage>
        <taxon>Eukaryota</taxon>
        <taxon>Metazoa</taxon>
        <taxon>Ecdysozoa</taxon>
        <taxon>Nematoda</taxon>
        <taxon>Chromadorea</taxon>
        <taxon>Rhabditida</taxon>
        <taxon>Tylenchina</taxon>
        <taxon>Tylenchomorpha</taxon>
        <taxon>Tylenchoidea</taxon>
        <taxon>Heteroderidae</taxon>
        <taxon>Heteroderinae</taxon>
        <taxon>Heterodera</taxon>
    </lineage>
</organism>
<keyword evidence="2" id="KW-0812">Transmembrane</keyword>
<accession>A0ABD2JNJ1</accession>
<evidence type="ECO:0000313" key="5">
    <source>
        <dbReference type="Proteomes" id="UP001620626"/>
    </source>
</evidence>
<evidence type="ECO:0000313" key="3">
    <source>
        <dbReference type="EMBL" id="KAL3077369.1"/>
    </source>
</evidence>
<dbReference type="Proteomes" id="UP001620626">
    <property type="component" value="Unassembled WGS sequence"/>
</dbReference>
<evidence type="ECO:0000313" key="4">
    <source>
        <dbReference type="EMBL" id="KAL3092140.1"/>
    </source>
</evidence>
<keyword evidence="2" id="KW-0472">Membrane</keyword>
<keyword evidence="2" id="KW-1133">Transmembrane helix</keyword>
<reference evidence="4 5" key="1">
    <citation type="submission" date="2024-10" db="EMBL/GenBank/DDBJ databases">
        <authorList>
            <person name="Kim D."/>
        </authorList>
    </citation>
    <scope>NUCLEOTIDE SEQUENCE [LARGE SCALE GENOMIC DNA]</scope>
    <source>
        <strain evidence="4">BH-2024</strain>
    </source>
</reference>
<protein>
    <submittedName>
        <fullName evidence="4">Uncharacterized protein</fullName>
    </submittedName>
</protein>
<dbReference type="EMBL" id="JBICBT010000930">
    <property type="protein sequence ID" value="KAL3092140.1"/>
    <property type="molecule type" value="Genomic_DNA"/>
</dbReference>
<evidence type="ECO:0000256" key="1">
    <source>
        <dbReference type="SAM" id="MobiDB-lite"/>
    </source>
</evidence>
<feature type="region of interest" description="Disordered" evidence="1">
    <location>
        <begin position="146"/>
        <end position="175"/>
    </location>
</feature>
<feature type="compositionally biased region" description="Low complexity" evidence="1">
    <location>
        <begin position="162"/>
        <end position="175"/>
    </location>
</feature>
<feature type="transmembrane region" description="Helical" evidence="2">
    <location>
        <begin position="75"/>
        <end position="100"/>
    </location>
</feature>
<proteinExistence type="predicted"/>
<evidence type="ECO:0000256" key="2">
    <source>
        <dbReference type="SAM" id="Phobius"/>
    </source>
</evidence>
<dbReference type="EMBL" id="JBICBT010001233">
    <property type="protein sequence ID" value="KAL3077369.1"/>
    <property type="molecule type" value="Genomic_DNA"/>
</dbReference>
<keyword evidence="5" id="KW-1185">Reference proteome</keyword>
<comment type="caution">
    <text evidence="4">The sequence shown here is derived from an EMBL/GenBank/DDBJ whole genome shotgun (WGS) entry which is preliminary data.</text>
</comment>
<dbReference type="AlphaFoldDB" id="A0ABD2JNJ1"/>
<name>A0ABD2JNJ1_9BILA</name>